<evidence type="ECO:0000256" key="1">
    <source>
        <dbReference type="ARBA" id="ARBA00022722"/>
    </source>
</evidence>
<dbReference type="Gene3D" id="3.40.50.300">
    <property type="entry name" value="P-loop containing nucleotide triphosphate hydrolases"/>
    <property type="match status" value="1"/>
</dbReference>
<keyword evidence="3" id="KW-0347">Helicase</keyword>
<evidence type="ECO:0000256" key="4">
    <source>
        <dbReference type="ARBA" id="ARBA00022839"/>
    </source>
</evidence>
<organism evidence="7 8">
    <name type="scientific">Adlercreutzia mucosicola</name>
    <dbReference type="NCBI Taxonomy" id="580026"/>
    <lineage>
        <taxon>Bacteria</taxon>
        <taxon>Bacillati</taxon>
        <taxon>Actinomycetota</taxon>
        <taxon>Coriobacteriia</taxon>
        <taxon>Eggerthellales</taxon>
        <taxon>Eggerthellaceae</taxon>
        <taxon>Adlercreutzia</taxon>
    </lineage>
</organism>
<dbReference type="GO" id="GO:0006281">
    <property type="term" value="P:DNA repair"/>
    <property type="evidence" value="ECO:0007669"/>
    <property type="project" value="UniProtKB-KW"/>
</dbReference>
<dbReference type="Gene3D" id="3.90.320.10">
    <property type="match status" value="1"/>
</dbReference>
<dbReference type="EMBL" id="WSRR01000007">
    <property type="protein sequence ID" value="MVX60736.1"/>
    <property type="molecule type" value="Genomic_DNA"/>
</dbReference>
<dbReference type="AlphaFoldDB" id="A0A6N8JPN4"/>
<protein>
    <recommendedName>
        <fullName evidence="6">PD-(D/E)XK endonuclease-like domain-containing protein</fullName>
    </recommendedName>
</protein>
<keyword evidence="5" id="KW-0234">DNA repair</keyword>
<accession>A0A6N8JPN4</accession>
<feature type="domain" description="PD-(D/E)XK endonuclease-like" evidence="6">
    <location>
        <begin position="617"/>
        <end position="908"/>
    </location>
</feature>
<dbReference type="InterPro" id="IPR027417">
    <property type="entry name" value="P-loop_NTPase"/>
</dbReference>
<keyword evidence="8" id="KW-1185">Reference proteome</keyword>
<proteinExistence type="predicted"/>
<gene>
    <name evidence="7" type="ORF">GKZ27_04575</name>
</gene>
<dbReference type="Proteomes" id="UP000463388">
    <property type="component" value="Unassembled WGS sequence"/>
</dbReference>
<dbReference type="RefSeq" id="WP_160345411.1">
    <property type="nucleotide sequence ID" value="NZ_WSRR01000007.1"/>
</dbReference>
<keyword evidence="3" id="KW-0547">Nucleotide-binding</keyword>
<dbReference type="InterPro" id="IPR011604">
    <property type="entry name" value="PDDEXK-like_dom_sf"/>
</dbReference>
<keyword evidence="3" id="KW-0067">ATP-binding</keyword>
<dbReference type="InterPro" id="IPR038726">
    <property type="entry name" value="PDDEXK_AddAB-type"/>
</dbReference>
<evidence type="ECO:0000259" key="6">
    <source>
        <dbReference type="Pfam" id="PF12705"/>
    </source>
</evidence>
<evidence type="ECO:0000313" key="7">
    <source>
        <dbReference type="EMBL" id="MVX60736.1"/>
    </source>
</evidence>
<keyword evidence="2" id="KW-0227">DNA damage</keyword>
<evidence type="ECO:0000256" key="2">
    <source>
        <dbReference type="ARBA" id="ARBA00022763"/>
    </source>
</evidence>
<dbReference type="GO" id="GO:0004527">
    <property type="term" value="F:exonuclease activity"/>
    <property type="evidence" value="ECO:0007669"/>
    <property type="project" value="UniProtKB-KW"/>
</dbReference>
<dbReference type="Pfam" id="PF12705">
    <property type="entry name" value="PDDEXK_1"/>
    <property type="match status" value="1"/>
</dbReference>
<sequence>MFQSTVELYRTIEKANAVARCNARDGAASIAGPSSLGCRRTTAAALTAELWELWGDGRVLVEGAQRSLIVAELMDGQNALVASPGTVDLLSRFFARYGSALTRACPDAVPLTDRERAVLELGRRYEARLAEAGLVESDEAAFLLAGAVAAGAVPCLAVSAVDPVDAGPGLAALLRCFGCGEEARAAGSAPSVLPSLPAGVCPRFLVPAGPTAAAALVHDEIGTALEAGEHAVLVVAPDPRPLYDALAPALAADGVACALRCPVAFDRTWFGRALAAVERVASQARPVAAATDFVYNPLAAVGARDARRLNGALRADRLIDGTAMATRLSDLSPTFASFATLAAGSDAGFQERARALDAIGAHLRGATGLSVVARSCESAAVAALATALDAAAALGCAPASALGLARQATVPVSALSPSVPGAPSVEFAALARLGSLVPDSYDAVILADLTDAAFPAASRATALDELAEKLGLPERGAALDEQRRRFAAAMGAARARFACVVPQRQASGEEAYPAFVLKEYAARLAEAGRARALADGDEAAARAWSETDRDLFDLPVPLAADAICRGEDDLVAGLGETYAPVTGGLALANPVRGCLDRLALVDFLRTVREEGRRLVVLSPSALELYLGCPYAWFVQRRLRPSAPDEAFGPLEKGSFVHGVFARFYDRLADEGIVRVVPEQWAHCEAVLAEVVDAELGRQRTLEAGEGRLLPLSRAERLEVERLRDQIAESLRRQSRFAPSYAVHGHERPIAVEDAVDYAGVRVNGRVDRIDVDRDAGRFTVVDYKGAVGAPYAAAMDEDAVVPPVPGRVQALVYAQALRPALEGLHCAGALYLGYRARTDKDLVAGAADGAVFEDDPFVKGASLVPMNFEAYLDTVESQIAAALEGLYRGEIAPAPRGAWVCEHCPVPNCERRLS</sequence>
<comment type="caution">
    <text evidence="7">The sequence shown here is derived from an EMBL/GenBank/DDBJ whole genome shotgun (WGS) entry which is preliminary data.</text>
</comment>
<keyword evidence="4" id="KW-0269">Exonuclease</keyword>
<dbReference type="SUPFAM" id="SSF52540">
    <property type="entry name" value="P-loop containing nucleoside triphosphate hydrolases"/>
    <property type="match status" value="1"/>
</dbReference>
<dbReference type="GO" id="GO:0004386">
    <property type="term" value="F:helicase activity"/>
    <property type="evidence" value="ECO:0007669"/>
    <property type="project" value="UniProtKB-KW"/>
</dbReference>
<evidence type="ECO:0000256" key="3">
    <source>
        <dbReference type="ARBA" id="ARBA00022806"/>
    </source>
</evidence>
<dbReference type="OrthoDB" id="5240607at2"/>
<keyword evidence="1" id="KW-0540">Nuclease</keyword>
<reference evidence="7 8" key="1">
    <citation type="submission" date="2019-12" db="EMBL/GenBank/DDBJ databases">
        <title>Microbes associate with the intestines of laboratory mice.</title>
        <authorList>
            <person name="Navarre W."/>
            <person name="Wong E."/>
        </authorList>
    </citation>
    <scope>NUCLEOTIDE SEQUENCE [LARGE SCALE GENOMIC DNA]</scope>
    <source>
        <strain evidence="7 8">NM66_B29</strain>
    </source>
</reference>
<evidence type="ECO:0000313" key="8">
    <source>
        <dbReference type="Proteomes" id="UP000463388"/>
    </source>
</evidence>
<keyword evidence="4" id="KW-0378">Hydrolase</keyword>
<evidence type="ECO:0000256" key="5">
    <source>
        <dbReference type="ARBA" id="ARBA00023204"/>
    </source>
</evidence>
<name>A0A6N8JPN4_9ACTN</name>